<comment type="caution">
    <text evidence="1">The sequence shown here is derived from an EMBL/GenBank/DDBJ whole genome shotgun (WGS) entry which is preliminary data.</text>
</comment>
<dbReference type="EMBL" id="QGKV02002055">
    <property type="protein sequence ID" value="KAF3495312.1"/>
    <property type="molecule type" value="Genomic_DNA"/>
</dbReference>
<sequence length="117" mass="13250">MKISLDGKQTEKASSVQSTILYDCDTEALSRLFRPRPVSSFDDQVEVLFRVSTVPWVQISRSNARYSTGKSEELSRSLRRFCPSPDQSVEACQFLHGEAEVPVTWKLDHGRMPALTE</sequence>
<organism evidence="1 2">
    <name type="scientific">Brassica cretica</name>
    <name type="common">Mustard</name>
    <dbReference type="NCBI Taxonomy" id="69181"/>
    <lineage>
        <taxon>Eukaryota</taxon>
        <taxon>Viridiplantae</taxon>
        <taxon>Streptophyta</taxon>
        <taxon>Embryophyta</taxon>
        <taxon>Tracheophyta</taxon>
        <taxon>Spermatophyta</taxon>
        <taxon>Magnoliopsida</taxon>
        <taxon>eudicotyledons</taxon>
        <taxon>Gunneridae</taxon>
        <taxon>Pentapetalae</taxon>
        <taxon>rosids</taxon>
        <taxon>malvids</taxon>
        <taxon>Brassicales</taxon>
        <taxon>Brassicaceae</taxon>
        <taxon>Brassiceae</taxon>
        <taxon>Brassica</taxon>
    </lineage>
</organism>
<proteinExistence type="predicted"/>
<reference evidence="1 2" key="1">
    <citation type="journal article" date="2020" name="BMC Genomics">
        <title>Intraspecific diversification of the crop wild relative Brassica cretica Lam. using demographic model selection.</title>
        <authorList>
            <person name="Kioukis A."/>
            <person name="Michalopoulou V.A."/>
            <person name="Briers L."/>
            <person name="Pirintsos S."/>
            <person name="Studholme D.J."/>
            <person name="Pavlidis P."/>
            <person name="Sarris P.F."/>
        </authorList>
    </citation>
    <scope>NUCLEOTIDE SEQUENCE [LARGE SCALE GENOMIC DNA]</scope>
    <source>
        <strain evidence="2">cv. PFS-1207/04</strain>
    </source>
</reference>
<evidence type="ECO:0000313" key="2">
    <source>
        <dbReference type="Proteomes" id="UP000266723"/>
    </source>
</evidence>
<name>A0ABQ7AC38_BRACR</name>
<evidence type="ECO:0000313" key="1">
    <source>
        <dbReference type="EMBL" id="KAF3495312.1"/>
    </source>
</evidence>
<protein>
    <submittedName>
        <fullName evidence="1">Uncharacterized protein</fullName>
    </submittedName>
</protein>
<accession>A0ABQ7AC38</accession>
<gene>
    <name evidence="1" type="ORF">DY000_02052801</name>
</gene>
<dbReference type="Proteomes" id="UP000266723">
    <property type="component" value="Unassembled WGS sequence"/>
</dbReference>
<keyword evidence="2" id="KW-1185">Reference proteome</keyword>